<accession>A0A2U2AQI8</accession>
<dbReference type="Proteomes" id="UP000245059">
    <property type="component" value="Unassembled WGS sequence"/>
</dbReference>
<proteinExistence type="predicted"/>
<sequence length="63" mass="7093">MSSYIELEPFFDDQGVLLVRDKITKKVVHNLKAVSVSNDVETKPYKILDIKVASVGKIECNVK</sequence>
<reference evidence="3 4" key="2">
    <citation type="submission" date="2018-05" db="EMBL/GenBank/DDBJ databases">
        <title>Ignatzschineria dubaiensis sp. nov., isolated from necrotic foot tissues of dromedaries (Camelus dromedarius) and associated maggots in Dubai, United Arab Emirates.</title>
        <authorList>
            <person name="Tsang C.C."/>
            <person name="Tang J.Y.M."/>
            <person name="Fong J.Y.H."/>
            <person name="Kinne J."/>
            <person name="Lee H.H."/>
            <person name="Joseph M."/>
            <person name="Jose S."/>
            <person name="Schuster R.K."/>
            <person name="Tang Y."/>
            <person name="Sivakumar S."/>
            <person name="Chen J.H.K."/>
            <person name="Teng J.L.L."/>
            <person name="Lau S.K.P."/>
            <person name="Wernery U."/>
            <person name="Woo P.C.Y."/>
        </authorList>
    </citation>
    <scope>NUCLEOTIDE SEQUENCE [LARGE SCALE GENOMIC DNA]</scope>
    <source>
        <strain evidence="3">UAE-HKU57</strain>
        <strain evidence="4">UAE-HKU58</strain>
    </source>
</reference>
<keyword evidence="4" id="KW-1185">Reference proteome</keyword>
<gene>
    <name evidence="1" type="ORF">DC077_07225</name>
    <name evidence="2" type="ORF">DC078_06845</name>
</gene>
<name>A0A2U2AQI8_9GAMM</name>
<dbReference type="RefSeq" id="WP_109201835.1">
    <property type="nucleotide sequence ID" value="NZ_QEWS01000005.1"/>
</dbReference>
<evidence type="ECO:0000313" key="4">
    <source>
        <dbReference type="Proteomes" id="UP000245217"/>
    </source>
</evidence>
<evidence type="ECO:0000313" key="2">
    <source>
        <dbReference type="EMBL" id="PWD91704.1"/>
    </source>
</evidence>
<evidence type="ECO:0000313" key="3">
    <source>
        <dbReference type="Proteomes" id="UP000245059"/>
    </source>
</evidence>
<evidence type="ECO:0000313" key="1">
    <source>
        <dbReference type="EMBL" id="PWD85816.1"/>
    </source>
</evidence>
<reference evidence="1" key="1">
    <citation type="journal article" date="2018" name="Genome Announc.">
        <title>Ignatzschineria cameli sp. nov., isolated from necrotic foot tissue of dromedaries (Camelus dromedarius) and associated maggots (Wohlfahrtia species) in Dubai.</title>
        <authorList>
            <person name="Tsang C.C."/>
            <person name="Tang J.Y."/>
            <person name="Fong J.Y."/>
            <person name="Kinne J."/>
            <person name="Lee H.H."/>
            <person name="Joseph M."/>
            <person name="Jose S."/>
            <person name="Schuster R.K."/>
            <person name="Tang Y."/>
            <person name="Sivakumar S."/>
            <person name="Chen J.H."/>
            <person name="Teng J.L."/>
            <person name="Lau S.K."/>
            <person name="Wernery U."/>
            <person name="Woo P.C."/>
        </authorList>
    </citation>
    <scope>NUCLEOTIDE SEQUENCE</scope>
    <source>
        <strain evidence="1">UAE-HKU57</strain>
        <strain evidence="2">UAE-HKU58</strain>
    </source>
</reference>
<dbReference type="EMBL" id="QEWV01000005">
    <property type="protein sequence ID" value="PWD91704.1"/>
    <property type="molecule type" value="Genomic_DNA"/>
</dbReference>
<comment type="caution">
    <text evidence="1">The sequence shown here is derived from an EMBL/GenBank/DDBJ whole genome shotgun (WGS) entry which is preliminary data.</text>
</comment>
<protein>
    <submittedName>
        <fullName evidence="1">Uncharacterized protein</fullName>
    </submittedName>
</protein>
<dbReference type="Proteomes" id="UP000245217">
    <property type="component" value="Unassembled WGS sequence"/>
</dbReference>
<dbReference type="AlphaFoldDB" id="A0A2U2AQI8"/>
<dbReference type="EMBL" id="QEWW01000004">
    <property type="protein sequence ID" value="PWD85816.1"/>
    <property type="molecule type" value="Genomic_DNA"/>
</dbReference>
<dbReference type="OrthoDB" id="9870310at2"/>
<organism evidence="1 3">
    <name type="scientific">Ignatzschineria cameli</name>
    <dbReference type="NCBI Taxonomy" id="2182793"/>
    <lineage>
        <taxon>Bacteria</taxon>
        <taxon>Pseudomonadati</taxon>
        <taxon>Pseudomonadota</taxon>
        <taxon>Gammaproteobacteria</taxon>
        <taxon>Cardiobacteriales</taxon>
        <taxon>Ignatzschineriaceae</taxon>
        <taxon>Ignatzschineria</taxon>
    </lineage>
</organism>